<name>A0A0F9BT37_9ZZZZ</name>
<protein>
    <submittedName>
        <fullName evidence="1">Uncharacterized protein</fullName>
    </submittedName>
</protein>
<dbReference type="EMBL" id="LAZR01039424">
    <property type="protein sequence ID" value="KKL17042.1"/>
    <property type="molecule type" value="Genomic_DNA"/>
</dbReference>
<organism evidence="1">
    <name type="scientific">marine sediment metagenome</name>
    <dbReference type="NCBI Taxonomy" id="412755"/>
    <lineage>
        <taxon>unclassified sequences</taxon>
        <taxon>metagenomes</taxon>
        <taxon>ecological metagenomes</taxon>
    </lineage>
</organism>
<feature type="non-terminal residue" evidence="1">
    <location>
        <position position="42"/>
    </location>
</feature>
<reference evidence="1" key="1">
    <citation type="journal article" date="2015" name="Nature">
        <title>Complex archaea that bridge the gap between prokaryotes and eukaryotes.</title>
        <authorList>
            <person name="Spang A."/>
            <person name="Saw J.H."/>
            <person name="Jorgensen S.L."/>
            <person name="Zaremba-Niedzwiedzka K."/>
            <person name="Martijn J."/>
            <person name="Lind A.E."/>
            <person name="van Eijk R."/>
            <person name="Schleper C."/>
            <person name="Guy L."/>
            <person name="Ettema T.J."/>
        </authorList>
    </citation>
    <scope>NUCLEOTIDE SEQUENCE</scope>
</reference>
<gene>
    <name evidence="1" type="ORF">LCGC14_2489510</name>
</gene>
<accession>A0A0F9BT37</accession>
<evidence type="ECO:0000313" key="1">
    <source>
        <dbReference type="EMBL" id="KKL17042.1"/>
    </source>
</evidence>
<comment type="caution">
    <text evidence="1">The sequence shown here is derived from an EMBL/GenBank/DDBJ whole genome shotgun (WGS) entry which is preliminary data.</text>
</comment>
<dbReference type="AlphaFoldDB" id="A0A0F9BT37"/>
<sequence length="42" mass="4829">MTTRNVLTIGSHRFRGKLYIDAYAAPGWAADTTHQRYGPRFM</sequence>
<proteinExistence type="predicted"/>